<keyword evidence="3" id="KW-1185">Reference proteome</keyword>
<gene>
    <name evidence="2" type="ORF">LTR91_025137</name>
</gene>
<dbReference type="AlphaFoldDB" id="A0AAN6GZP1"/>
<proteinExistence type="predicted"/>
<protein>
    <submittedName>
        <fullName evidence="2">Uncharacterized protein</fullName>
    </submittedName>
</protein>
<evidence type="ECO:0000256" key="1">
    <source>
        <dbReference type="SAM" id="MobiDB-lite"/>
    </source>
</evidence>
<evidence type="ECO:0000313" key="2">
    <source>
        <dbReference type="EMBL" id="KAK0951199.1"/>
    </source>
</evidence>
<dbReference type="EMBL" id="JAUJLE010000720">
    <property type="protein sequence ID" value="KAK0951199.1"/>
    <property type="molecule type" value="Genomic_DNA"/>
</dbReference>
<evidence type="ECO:0000313" key="3">
    <source>
        <dbReference type="Proteomes" id="UP001175353"/>
    </source>
</evidence>
<organism evidence="2 3">
    <name type="scientific">Friedmanniomyces endolithicus</name>
    <dbReference type="NCBI Taxonomy" id="329885"/>
    <lineage>
        <taxon>Eukaryota</taxon>
        <taxon>Fungi</taxon>
        <taxon>Dikarya</taxon>
        <taxon>Ascomycota</taxon>
        <taxon>Pezizomycotina</taxon>
        <taxon>Dothideomycetes</taxon>
        <taxon>Dothideomycetidae</taxon>
        <taxon>Mycosphaerellales</taxon>
        <taxon>Teratosphaeriaceae</taxon>
        <taxon>Friedmanniomyces</taxon>
    </lineage>
</organism>
<accession>A0AAN6GZP1</accession>
<name>A0AAN6GZP1_9PEZI</name>
<reference evidence="2" key="1">
    <citation type="submission" date="2023-06" db="EMBL/GenBank/DDBJ databases">
        <title>Black Yeasts Isolated from many extreme environments.</title>
        <authorList>
            <person name="Coleine C."/>
            <person name="Stajich J.E."/>
            <person name="Selbmann L."/>
        </authorList>
    </citation>
    <scope>NUCLEOTIDE SEQUENCE</scope>
    <source>
        <strain evidence="2">CCFEE 5200</strain>
    </source>
</reference>
<comment type="caution">
    <text evidence="2">The sequence shown here is derived from an EMBL/GenBank/DDBJ whole genome shotgun (WGS) entry which is preliminary data.</text>
</comment>
<sequence>MQQLAQQKHAAVDLILAAEETRLYPRHLILGFDAEGRFELTARLGGVSLDGEELRVNAYRMLRQTHILDVGPLRYCFQFIVAREQEEEFLRRKTEFWTEFATQEPPNDLTSATPSMLDIFLGDWTRNEVNFARRIVDLCELDFNQVKKRRVLDLWVIDLTQVRKRRTLHPWILNFTRSRFRTTTGAAMSLAFLVTNGSGQYARHIAGEVRKLRERLSSSQDGSSHDHLCIEPHEPSTRWSEGGRS</sequence>
<feature type="compositionally biased region" description="Basic and acidic residues" evidence="1">
    <location>
        <begin position="223"/>
        <end position="245"/>
    </location>
</feature>
<dbReference type="Proteomes" id="UP001175353">
    <property type="component" value="Unassembled WGS sequence"/>
</dbReference>
<feature type="region of interest" description="Disordered" evidence="1">
    <location>
        <begin position="216"/>
        <end position="245"/>
    </location>
</feature>